<dbReference type="GO" id="GO:0006508">
    <property type="term" value="P:proteolysis"/>
    <property type="evidence" value="ECO:0007669"/>
    <property type="project" value="UniProtKB-KW"/>
</dbReference>
<feature type="domain" description="Peptidase S8/S53" evidence="8">
    <location>
        <begin position="159"/>
        <end position="368"/>
    </location>
</feature>
<evidence type="ECO:0000256" key="3">
    <source>
        <dbReference type="ARBA" id="ARBA00022801"/>
    </source>
</evidence>
<evidence type="ECO:0000256" key="5">
    <source>
        <dbReference type="PROSITE-ProRule" id="PRU01240"/>
    </source>
</evidence>
<dbReference type="SUPFAM" id="SSF52743">
    <property type="entry name" value="Subtilisin-like"/>
    <property type="match status" value="1"/>
</dbReference>
<keyword evidence="7" id="KW-0732">Signal</keyword>
<dbReference type="PROSITE" id="PS00136">
    <property type="entry name" value="SUBTILASE_ASP"/>
    <property type="match status" value="1"/>
</dbReference>
<dbReference type="Pfam" id="PF00082">
    <property type="entry name" value="Peptidase_S8"/>
    <property type="match status" value="1"/>
</dbReference>
<gene>
    <name evidence="9" type="ORF">GRI34_10105</name>
</gene>
<evidence type="ECO:0000313" key="10">
    <source>
        <dbReference type="Proteomes" id="UP000432727"/>
    </source>
</evidence>
<dbReference type="PANTHER" id="PTHR43806:SF11">
    <property type="entry name" value="CEREVISIN-RELATED"/>
    <property type="match status" value="1"/>
</dbReference>
<evidence type="ECO:0000256" key="4">
    <source>
        <dbReference type="ARBA" id="ARBA00022825"/>
    </source>
</evidence>
<dbReference type="OrthoDB" id="9816306at2"/>
<feature type="active site" description="Charge relay system" evidence="5">
    <location>
        <position position="358"/>
    </location>
</feature>
<evidence type="ECO:0000256" key="1">
    <source>
        <dbReference type="ARBA" id="ARBA00011073"/>
    </source>
</evidence>
<dbReference type="InterPro" id="IPR022398">
    <property type="entry name" value="Peptidase_S8_His-AS"/>
</dbReference>
<comment type="similarity">
    <text evidence="1 5">Belongs to the peptidase S8 family.</text>
</comment>
<keyword evidence="10" id="KW-1185">Reference proteome</keyword>
<dbReference type="InterPro" id="IPR023827">
    <property type="entry name" value="Peptidase_S8_Asp-AS"/>
</dbReference>
<evidence type="ECO:0000259" key="8">
    <source>
        <dbReference type="Pfam" id="PF00082"/>
    </source>
</evidence>
<dbReference type="Proteomes" id="UP000432727">
    <property type="component" value="Unassembled WGS sequence"/>
</dbReference>
<name>A0A6I4TLU5_9SPHN</name>
<dbReference type="GO" id="GO:0005615">
    <property type="term" value="C:extracellular space"/>
    <property type="evidence" value="ECO:0007669"/>
    <property type="project" value="TreeGrafter"/>
</dbReference>
<dbReference type="PANTHER" id="PTHR43806">
    <property type="entry name" value="PEPTIDASE S8"/>
    <property type="match status" value="1"/>
</dbReference>
<evidence type="ECO:0000256" key="2">
    <source>
        <dbReference type="ARBA" id="ARBA00022670"/>
    </source>
</evidence>
<dbReference type="InterPro" id="IPR000209">
    <property type="entry name" value="Peptidase_S8/S53_dom"/>
</dbReference>
<protein>
    <submittedName>
        <fullName evidence="9">S8 family serine peptidase</fullName>
    </submittedName>
</protein>
<proteinExistence type="inferred from homology"/>
<organism evidence="9 10">
    <name type="scientific">Qipengyuania aquimaris</name>
    <dbReference type="NCBI Taxonomy" id="255984"/>
    <lineage>
        <taxon>Bacteria</taxon>
        <taxon>Pseudomonadati</taxon>
        <taxon>Pseudomonadota</taxon>
        <taxon>Alphaproteobacteria</taxon>
        <taxon>Sphingomonadales</taxon>
        <taxon>Erythrobacteraceae</taxon>
        <taxon>Qipengyuania</taxon>
    </lineage>
</organism>
<dbReference type="PROSITE" id="PS51892">
    <property type="entry name" value="SUBTILASE"/>
    <property type="match status" value="1"/>
</dbReference>
<feature type="active site" description="Charge relay system" evidence="5">
    <location>
        <position position="161"/>
    </location>
</feature>
<feature type="active site" description="Charge relay system" evidence="5">
    <location>
        <position position="198"/>
    </location>
</feature>
<dbReference type="RefSeq" id="WP_160595812.1">
    <property type="nucleotide sequence ID" value="NZ_WTYI01000001.1"/>
</dbReference>
<feature type="region of interest" description="Disordered" evidence="6">
    <location>
        <begin position="106"/>
        <end position="142"/>
    </location>
</feature>
<sequence>MSTRICAAFLGASFLMAPAALAQSVGDPVPDTFICTLVNGPVSATYEANRAANEADGRVLHTYSRIFNGFALRVSDKAIDTLVERNPTITGCSQAVYVGLPDAGAAARGAPKPDGGGGKPDKGGGGGGKPGGSGGSDQTVPWGVARVGTGTPNGNVAWVVDTGVDVDNPDLNLVGSAEFLTAETFGGNANSVDDLNGHGTHVAGTIAAIDNTIGVVGVAPGAPVYSVRVLDSLGVAPDSDVAAGLDFVAANASAGDVVNLSLTADQGSTILDAGVQALADGGVFVVMAAGNSGVNVDTGSVSPAYNNGPNLFTVSSIDKRSNLASFSNYGASVDYAEPGVRILSLAPGGGTTNKDGTSMAAPHLSGILLVTGGSVGADGQVKRDKDGTAEDVGVLP</sequence>
<keyword evidence="4 5" id="KW-0720">Serine protease</keyword>
<feature type="compositionally biased region" description="Gly residues" evidence="6">
    <location>
        <begin position="114"/>
        <end position="135"/>
    </location>
</feature>
<reference evidence="9 10" key="1">
    <citation type="submission" date="2019-12" db="EMBL/GenBank/DDBJ databases">
        <title>Genomic-based taxomic classification of the family Erythrobacteraceae.</title>
        <authorList>
            <person name="Xu L."/>
        </authorList>
    </citation>
    <scope>NUCLEOTIDE SEQUENCE [LARGE SCALE GENOMIC DNA]</scope>
    <source>
        <strain evidence="9 10">JCM 12189</strain>
    </source>
</reference>
<dbReference type="InterPro" id="IPR015500">
    <property type="entry name" value="Peptidase_S8_subtilisin-rel"/>
</dbReference>
<evidence type="ECO:0000313" key="9">
    <source>
        <dbReference type="EMBL" id="MXO96766.1"/>
    </source>
</evidence>
<accession>A0A6I4TLU5</accession>
<dbReference type="Gene3D" id="3.40.50.200">
    <property type="entry name" value="Peptidase S8/S53 domain"/>
    <property type="match status" value="1"/>
</dbReference>
<dbReference type="InterPro" id="IPR050131">
    <property type="entry name" value="Peptidase_S8_subtilisin-like"/>
</dbReference>
<evidence type="ECO:0000256" key="7">
    <source>
        <dbReference type="SAM" id="SignalP"/>
    </source>
</evidence>
<keyword evidence="2 5" id="KW-0645">Protease</keyword>
<dbReference type="AlphaFoldDB" id="A0A6I4TLU5"/>
<feature type="chain" id="PRO_5026316435" evidence="7">
    <location>
        <begin position="23"/>
        <end position="396"/>
    </location>
</feature>
<evidence type="ECO:0000256" key="6">
    <source>
        <dbReference type="SAM" id="MobiDB-lite"/>
    </source>
</evidence>
<feature type="signal peptide" evidence="7">
    <location>
        <begin position="1"/>
        <end position="22"/>
    </location>
</feature>
<comment type="caution">
    <text evidence="9">The sequence shown here is derived from an EMBL/GenBank/DDBJ whole genome shotgun (WGS) entry which is preliminary data.</text>
</comment>
<dbReference type="GO" id="GO:0004252">
    <property type="term" value="F:serine-type endopeptidase activity"/>
    <property type="evidence" value="ECO:0007669"/>
    <property type="project" value="UniProtKB-UniRule"/>
</dbReference>
<dbReference type="InterPro" id="IPR036852">
    <property type="entry name" value="Peptidase_S8/S53_dom_sf"/>
</dbReference>
<dbReference type="PROSITE" id="PS00137">
    <property type="entry name" value="SUBTILASE_HIS"/>
    <property type="match status" value="1"/>
</dbReference>
<keyword evidence="3 5" id="KW-0378">Hydrolase</keyword>
<dbReference type="EMBL" id="WTYI01000001">
    <property type="protein sequence ID" value="MXO96766.1"/>
    <property type="molecule type" value="Genomic_DNA"/>
</dbReference>
<dbReference type="PRINTS" id="PR00723">
    <property type="entry name" value="SUBTILISIN"/>
</dbReference>